<feature type="transmembrane region" description="Helical" evidence="2">
    <location>
        <begin position="288"/>
        <end position="306"/>
    </location>
</feature>
<evidence type="ECO:0000313" key="4">
    <source>
        <dbReference type="Proteomes" id="UP000254794"/>
    </source>
</evidence>
<evidence type="ECO:0000256" key="2">
    <source>
        <dbReference type="SAM" id="Phobius"/>
    </source>
</evidence>
<keyword evidence="2" id="KW-0472">Membrane</keyword>
<feature type="compositionally biased region" description="Polar residues" evidence="1">
    <location>
        <begin position="32"/>
        <end position="45"/>
    </location>
</feature>
<organism evidence="3 4">
    <name type="scientific">Legionella busanensis</name>
    <dbReference type="NCBI Taxonomy" id="190655"/>
    <lineage>
        <taxon>Bacteria</taxon>
        <taxon>Pseudomonadati</taxon>
        <taxon>Pseudomonadota</taxon>
        <taxon>Gammaproteobacteria</taxon>
        <taxon>Legionellales</taxon>
        <taxon>Legionellaceae</taxon>
        <taxon>Legionella</taxon>
    </lineage>
</organism>
<reference evidence="3 4" key="1">
    <citation type="submission" date="2018-06" db="EMBL/GenBank/DDBJ databases">
        <authorList>
            <consortium name="Pathogen Informatics"/>
            <person name="Doyle S."/>
        </authorList>
    </citation>
    <scope>NUCLEOTIDE SEQUENCE [LARGE SCALE GENOMIC DNA]</scope>
    <source>
        <strain evidence="3 4">NCTC13316</strain>
    </source>
</reference>
<name>A0A378JJX3_9GAMM</name>
<dbReference type="AlphaFoldDB" id="A0A378JJX3"/>
<protein>
    <submittedName>
        <fullName evidence="3">Bacterial protein of uncharacterized function (DUF883)</fullName>
    </submittedName>
</protein>
<dbReference type="Proteomes" id="UP000254794">
    <property type="component" value="Unassembled WGS sequence"/>
</dbReference>
<dbReference type="RefSeq" id="WP_115330655.1">
    <property type="nucleotide sequence ID" value="NZ_CAAAHP010000001.1"/>
</dbReference>
<dbReference type="EMBL" id="UGOD01000001">
    <property type="protein sequence ID" value="STX50988.1"/>
    <property type="molecule type" value="Genomic_DNA"/>
</dbReference>
<sequence>MDHLHQDQNRGQFKPNPIGNGHSTPEPEQLKPYSSENLQQKQFSQKPWLKRTKQRFVELFHDSRDKVTDTQHAIKDYSNTAIEKFTARPMPYLLATSAIGFLLSSMLHRKENKKDYFYHESMKDRLMKNLPHMPIGQKPLFSRVKDQFNDYFHQESMKDRLMKNLPHMPFRQKPLFSRVKDQFNDLFYDSRDKISETQDTLRDYSDTAMQKVSEKPFPFLLMTTGLGFLLSSLFQQKKIKVVHLYQEQDHNPMKQNKMENNYNAPHQEHTGQHSIENLSNMQFSRRPMPYLLIAGTVGFLLSSVFYRK</sequence>
<evidence type="ECO:0000313" key="3">
    <source>
        <dbReference type="EMBL" id="STX50988.1"/>
    </source>
</evidence>
<keyword evidence="2" id="KW-1133">Transmembrane helix</keyword>
<evidence type="ECO:0000256" key="1">
    <source>
        <dbReference type="SAM" id="MobiDB-lite"/>
    </source>
</evidence>
<keyword evidence="2" id="KW-0812">Transmembrane</keyword>
<proteinExistence type="predicted"/>
<feature type="region of interest" description="Disordered" evidence="1">
    <location>
        <begin position="1"/>
        <end position="45"/>
    </location>
</feature>
<dbReference type="OrthoDB" id="9910385at2"/>
<keyword evidence="4" id="KW-1185">Reference proteome</keyword>
<gene>
    <name evidence="3" type="ORF">NCTC13316_01077</name>
</gene>
<accession>A0A378JJX3</accession>